<evidence type="ECO:0000259" key="7">
    <source>
        <dbReference type="PROSITE" id="PS51462"/>
    </source>
</evidence>
<feature type="binding site" evidence="6">
    <location>
        <position position="137"/>
    </location>
    <ligand>
        <name>Zn(2+)</name>
        <dbReference type="ChEBI" id="CHEBI:29105"/>
    </ligand>
</feature>
<dbReference type="PANTHER" id="PTHR11383:SF3">
    <property type="entry name" value="NAD(P)H PYROPHOSPHATASE NUDT13, MITOCHONDRIAL"/>
    <property type="match status" value="1"/>
</dbReference>
<feature type="binding site" evidence="6">
    <location>
        <position position="129"/>
    </location>
    <ligand>
        <name>substrate</name>
    </ligand>
</feature>
<feature type="binding site" evidence="6">
    <location>
        <position position="196"/>
    </location>
    <ligand>
        <name>a divalent metal cation</name>
        <dbReference type="ChEBI" id="CHEBI:60240"/>
        <label>1</label>
    </ligand>
</feature>
<protein>
    <recommendedName>
        <fullName evidence="6">NAD-capped RNA hydrolase NudC</fullName>
        <shortName evidence="6">DeNADding enzyme NudC</shortName>
        <ecNumber evidence="6">3.6.1.-</ecNumber>
    </recommendedName>
    <alternativeName>
        <fullName evidence="6">NADH pyrophosphatase</fullName>
        <ecNumber evidence="6">3.6.1.22</ecNumber>
    </alternativeName>
</protein>
<evidence type="ECO:0000256" key="5">
    <source>
        <dbReference type="ARBA" id="ARBA00023211"/>
    </source>
</evidence>
<dbReference type="Pfam" id="PF09296">
    <property type="entry name" value="NUDIX-like"/>
    <property type="match status" value="1"/>
</dbReference>
<feature type="binding site" evidence="6">
    <location>
        <position position="119"/>
    </location>
    <ligand>
        <name>Zn(2+)</name>
        <dbReference type="ChEBI" id="CHEBI:29105"/>
    </ligand>
</feature>
<feature type="binding site" evidence="6">
    <location>
        <position position="192"/>
    </location>
    <ligand>
        <name>a divalent metal cation</name>
        <dbReference type="ChEBI" id="CHEBI:60240"/>
        <label>2</label>
    </ligand>
</feature>
<comment type="similarity">
    <text evidence="6">Belongs to the Nudix hydrolase family. NudC subfamily.</text>
</comment>
<keyword evidence="3 6" id="KW-0460">Magnesium</keyword>
<comment type="caution">
    <text evidence="6">Lacks conserved residue(s) required for the propagation of feature annotation.</text>
</comment>
<dbReference type="Gene3D" id="3.90.79.20">
    <property type="match status" value="1"/>
</dbReference>
<dbReference type="GO" id="GO:0008270">
    <property type="term" value="F:zinc ion binding"/>
    <property type="evidence" value="ECO:0007669"/>
    <property type="project" value="UniProtKB-UniRule"/>
</dbReference>
<accession>A0A8J6T2B3</accession>
<dbReference type="InterPro" id="IPR022925">
    <property type="entry name" value="RNA_Hydrolase_NudC"/>
</dbReference>
<dbReference type="PANTHER" id="PTHR11383">
    <property type="entry name" value="NUCLEOSIDE DIPHOSPHATE-LINKED MOIETY X MOTIF 13"/>
    <property type="match status" value="1"/>
</dbReference>
<keyword evidence="4 6" id="KW-0520">NAD</keyword>
<dbReference type="AlphaFoldDB" id="A0A8J6T2B3"/>
<evidence type="ECO:0000256" key="1">
    <source>
        <dbReference type="ARBA" id="ARBA00022723"/>
    </source>
</evidence>
<evidence type="ECO:0000256" key="4">
    <source>
        <dbReference type="ARBA" id="ARBA00023027"/>
    </source>
</evidence>
<comment type="catalytic activity">
    <reaction evidence="6">
        <text>NAD(+) + H2O = beta-nicotinamide D-ribonucleotide + AMP + 2 H(+)</text>
        <dbReference type="Rhea" id="RHEA:11800"/>
        <dbReference type="ChEBI" id="CHEBI:14649"/>
        <dbReference type="ChEBI" id="CHEBI:15377"/>
        <dbReference type="ChEBI" id="CHEBI:15378"/>
        <dbReference type="ChEBI" id="CHEBI:57540"/>
        <dbReference type="ChEBI" id="CHEBI:456215"/>
        <dbReference type="EC" id="3.6.1.22"/>
    </reaction>
</comment>
<dbReference type="EC" id="3.6.1.22" evidence="6"/>
<feature type="binding site" evidence="6">
    <location>
        <position position="196"/>
    </location>
    <ligand>
        <name>a divalent metal cation</name>
        <dbReference type="ChEBI" id="CHEBI:60240"/>
        <label>3</label>
    </ligand>
</feature>
<dbReference type="InterPro" id="IPR015376">
    <property type="entry name" value="Znr_NADH_PPase"/>
</dbReference>
<feature type="binding site" evidence="6">
    <location>
        <position position="237"/>
    </location>
    <ligand>
        <name>a divalent metal cation</name>
        <dbReference type="ChEBI" id="CHEBI:60240"/>
        <label>3</label>
    </ligand>
</feature>
<dbReference type="PROSITE" id="PS00893">
    <property type="entry name" value="NUDIX_BOX"/>
    <property type="match status" value="1"/>
</dbReference>
<comment type="catalytic activity">
    <reaction evidence="6">
        <text>NADH + H2O = reduced beta-nicotinamide D-ribonucleotide + AMP + 2 H(+)</text>
        <dbReference type="Rhea" id="RHEA:48868"/>
        <dbReference type="ChEBI" id="CHEBI:15377"/>
        <dbReference type="ChEBI" id="CHEBI:15378"/>
        <dbReference type="ChEBI" id="CHEBI:57945"/>
        <dbReference type="ChEBI" id="CHEBI:90832"/>
        <dbReference type="ChEBI" id="CHEBI:456215"/>
        <dbReference type="EC" id="3.6.1.22"/>
    </reaction>
</comment>
<feature type="domain" description="Nudix hydrolase" evidence="7">
    <location>
        <begin position="143"/>
        <end position="267"/>
    </location>
</feature>
<dbReference type="EC" id="3.6.1.-" evidence="6"/>
<dbReference type="GO" id="GO:0030145">
    <property type="term" value="F:manganese ion binding"/>
    <property type="evidence" value="ECO:0007669"/>
    <property type="project" value="UniProtKB-UniRule"/>
</dbReference>
<keyword evidence="1 6" id="KW-0479">Metal-binding</keyword>
<comment type="caution">
    <text evidence="8">The sequence shown here is derived from an EMBL/GenBank/DDBJ whole genome shotgun (WGS) entry which is preliminary data.</text>
</comment>
<dbReference type="Pfam" id="PF00293">
    <property type="entry name" value="NUDIX"/>
    <property type="match status" value="1"/>
</dbReference>
<feature type="binding site" evidence="6">
    <location>
        <position position="134"/>
    </location>
    <ligand>
        <name>Zn(2+)</name>
        <dbReference type="ChEBI" id="CHEBI:29105"/>
    </ligand>
</feature>
<feature type="binding site" evidence="6">
    <location>
        <position position="237"/>
    </location>
    <ligand>
        <name>a divalent metal cation</name>
        <dbReference type="ChEBI" id="CHEBI:60240"/>
        <label>1</label>
    </ligand>
</feature>
<dbReference type="Proteomes" id="UP000650524">
    <property type="component" value="Unassembled WGS sequence"/>
</dbReference>
<evidence type="ECO:0000256" key="3">
    <source>
        <dbReference type="ARBA" id="ARBA00022842"/>
    </source>
</evidence>
<dbReference type="InterPro" id="IPR020476">
    <property type="entry name" value="Nudix_hydrolase"/>
</dbReference>
<feature type="binding site" evidence="6">
    <location>
        <position position="176"/>
    </location>
    <ligand>
        <name>a divalent metal cation</name>
        <dbReference type="ChEBI" id="CHEBI:60240"/>
        <label>1</label>
    </ligand>
</feature>
<comment type="cofactor">
    <cofactor evidence="6">
        <name>Mg(2+)</name>
        <dbReference type="ChEBI" id="CHEBI:18420"/>
    </cofactor>
    <cofactor evidence="6">
        <name>Mn(2+)</name>
        <dbReference type="ChEBI" id="CHEBI:29035"/>
    </cofactor>
    <text evidence="6">Divalent metal cations. Mg(2+) or Mn(2+).</text>
</comment>
<comment type="subunit">
    <text evidence="6">Homodimer.</text>
</comment>
<dbReference type="GO" id="GO:0000210">
    <property type="term" value="F:NAD+ diphosphatase activity"/>
    <property type="evidence" value="ECO:0007669"/>
    <property type="project" value="UniProtKB-UniRule"/>
</dbReference>
<dbReference type="PROSITE" id="PS51462">
    <property type="entry name" value="NUDIX"/>
    <property type="match status" value="1"/>
</dbReference>
<evidence type="ECO:0000256" key="6">
    <source>
        <dbReference type="HAMAP-Rule" id="MF_00297"/>
    </source>
</evidence>
<evidence type="ECO:0000313" key="9">
    <source>
        <dbReference type="Proteomes" id="UP000650524"/>
    </source>
</evidence>
<organism evidence="8 9">
    <name type="scientific">Candidatus Desulfacyla euxinica</name>
    <dbReference type="NCBI Taxonomy" id="2841693"/>
    <lineage>
        <taxon>Bacteria</taxon>
        <taxon>Deltaproteobacteria</taxon>
        <taxon>Candidatus Desulfacyla</taxon>
    </lineage>
</organism>
<dbReference type="SUPFAM" id="SSF55811">
    <property type="entry name" value="Nudix"/>
    <property type="match status" value="2"/>
</dbReference>
<comment type="catalytic activity">
    <reaction evidence="6">
        <text>a 5'-end NAD(+)-phospho-ribonucleoside in mRNA + H2O = a 5'-end phospho-adenosine-phospho-ribonucleoside in mRNA + beta-nicotinamide D-ribonucleotide + 2 H(+)</text>
        <dbReference type="Rhea" id="RHEA:60876"/>
        <dbReference type="Rhea" id="RHEA-COMP:15698"/>
        <dbReference type="Rhea" id="RHEA-COMP:15719"/>
        <dbReference type="ChEBI" id="CHEBI:14649"/>
        <dbReference type="ChEBI" id="CHEBI:15377"/>
        <dbReference type="ChEBI" id="CHEBI:15378"/>
        <dbReference type="ChEBI" id="CHEBI:144029"/>
        <dbReference type="ChEBI" id="CHEBI:144051"/>
    </reaction>
</comment>
<dbReference type="InterPro" id="IPR020084">
    <property type="entry name" value="NUDIX_hydrolase_CS"/>
</dbReference>
<feature type="binding site" evidence="6">
    <location>
        <position position="192"/>
    </location>
    <ligand>
        <name>a divalent metal cation</name>
        <dbReference type="ChEBI" id="CHEBI:60240"/>
        <label>3</label>
    </ligand>
</feature>
<proteinExistence type="inferred from homology"/>
<evidence type="ECO:0000256" key="2">
    <source>
        <dbReference type="ARBA" id="ARBA00022801"/>
    </source>
</evidence>
<dbReference type="Pfam" id="PF09297">
    <property type="entry name" value="Zn_ribbon_NUD"/>
    <property type="match status" value="1"/>
</dbReference>
<dbReference type="InterPro" id="IPR015797">
    <property type="entry name" value="NUDIX_hydrolase-like_dom_sf"/>
</dbReference>
<feature type="binding site" evidence="6">
    <location>
        <position position="86"/>
    </location>
    <ligand>
        <name>substrate</name>
    </ligand>
</feature>
<sequence>MAFVADSKQPTVAPENALWFLVHDNRILIKEKQDNYLIPQSSDIKKLGLAPEKKQFFGLLDGKPCYVAELGDGADVSGAFSFVGLRALFSQFGEDVIRAAGMASQLLRWGQNHRYCGRCGERTGNKKDERAKICPRCGLINYPRLSPAMIVAVLKDHKILLAHSKRFPGKFFSVLAGFVEPGETLEECVKREVSEEVGITVRNIRYFGSQPWPFPDSLMVAFTAEYAAGEISIDHSEISEAGWYSAKQLPSIPPKISIARELIDWFLEKEG</sequence>
<dbReference type="InterPro" id="IPR000086">
    <property type="entry name" value="NUDIX_hydrolase_dom"/>
</dbReference>
<dbReference type="InterPro" id="IPR049734">
    <property type="entry name" value="NudC-like_C"/>
</dbReference>
<dbReference type="CDD" id="cd03429">
    <property type="entry name" value="NUDIX_NADH_pyrophosphatase_Nudt13"/>
    <property type="match status" value="1"/>
</dbReference>
<feature type="binding site" evidence="6">
    <location>
        <position position="116"/>
    </location>
    <ligand>
        <name>Zn(2+)</name>
        <dbReference type="ChEBI" id="CHEBI:29105"/>
    </ligand>
</feature>
<keyword evidence="6" id="KW-0862">Zinc</keyword>
<feature type="binding site" evidence="6">
    <location>
        <position position="142"/>
    </location>
    <ligand>
        <name>substrate</name>
    </ligand>
</feature>
<feature type="short sequence motif" description="Nudix box" evidence="6">
    <location>
        <begin position="177"/>
        <end position="198"/>
    </location>
</feature>
<keyword evidence="5 6" id="KW-0464">Manganese</keyword>
<dbReference type="PRINTS" id="PR00502">
    <property type="entry name" value="NUDIXFAMILY"/>
</dbReference>
<dbReference type="Gene3D" id="3.90.79.10">
    <property type="entry name" value="Nucleoside Triphosphate Pyrophosphohydrolase"/>
    <property type="match status" value="1"/>
</dbReference>
<keyword evidence="2 6" id="KW-0378">Hydrolase</keyword>
<name>A0A8J6T2B3_9DELT</name>
<dbReference type="FunFam" id="3.90.79.10:FF:000051">
    <property type="entry name" value="Probable NADH pyrophosphatase"/>
    <property type="match status" value="1"/>
</dbReference>
<comment type="cofactor">
    <cofactor evidence="6">
        <name>Zn(2+)</name>
        <dbReference type="ChEBI" id="CHEBI:29105"/>
    </cofactor>
    <text evidence="6">Binds 1 zinc ion per subunit.</text>
</comment>
<evidence type="ECO:0000313" key="8">
    <source>
        <dbReference type="EMBL" id="MBC8176630.1"/>
    </source>
</evidence>
<dbReference type="NCBIfam" id="NF001299">
    <property type="entry name" value="PRK00241.1"/>
    <property type="match status" value="1"/>
</dbReference>
<comment type="function">
    <text evidence="6">mRNA decapping enzyme that specifically removes the nicotinamide adenine dinucleotide (NAD) cap from a subset of mRNAs by hydrolyzing the diphosphate linkage to produce nicotinamide mononucleotide (NMN) and 5' monophosphate mRNA. The NAD-cap is present at the 5'-end of some mRNAs and stabilizes RNA against 5'-processing. Has preference for mRNAs with a 5'-end purine. Catalyzes the hydrolysis of a broad range of dinucleotide pyrophosphates.</text>
</comment>
<dbReference type="GO" id="GO:0000287">
    <property type="term" value="F:magnesium ion binding"/>
    <property type="evidence" value="ECO:0007669"/>
    <property type="project" value="UniProtKB-UniRule"/>
</dbReference>
<feature type="binding site" evidence="6">
    <location>
        <position position="259"/>
    </location>
    <ligand>
        <name>substrate</name>
    </ligand>
</feature>
<dbReference type="EMBL" id="JACNJD010000148">
    <property type="protein sequence ID" value="MBC8176630.1"/>
    <property type="molecule type" value="Genomic_DNA"/>
</dbReference>
<gene>
    <name evidence="6 8" type="primary">nudC</name>
    <name evidence="8" type="ORF">H8E19_04425</name>
</gene>
<reference evidence="8 9" key="1">
    <citation type="submission" date="2020-08" db="EMBL/GenBank/DDBJ databases">
        <title>Bridging the membrane lipid divide: bacteria of the FCB group superphylum have the potential to synthesize archaeal ether lipids.</title>
        <authorList>
            <person name="Villanueva L."/>
            <person name="Von Meijenfeldt F.A.B."/>
            <person name="Westbye A.B."/>
            <person name="Yadav S."/>
            <person name="Hopmans E.C."/>
            <person name="Dutilh B.E."/>
            <person name="Sinninghe Damste J.S."/>
        </authorList>
    </citation>
    <scope>NUCLEOTIDE SEQUENCE [LARGE SCALE GENOMIC DNA]</scope>
    <source>
        <strain evidence="8">NIOZ-UU27</strain>
    </source>
</reference>
<dbReference type="InterPro" id="IPR015375">
    <property type="entry name" value="NADH_PPase-like_N"/>
</dbReference>
<feature type="binding site" evidence="6">
    <location>
        <begin position="210"/>
        <end position="217"/>
    </location>
    <ligand>
        <name>substrate</name>
    </ligand>
</feature>
<dbReference type="HAMAP" id="MF_00297">
    <property type="entry name" value="Nudix_NudC"/>
    <property type="match status" value="1"/>
</dbReference>